<accession>A0A9W8DQ93</accession>
<keyword evidence="2" id="KW-1185">Reference proteome</keyword>
<reference evidence="1" key="1">
    <citation type="submission" date="2022-07" db="EMBL/GenBank/DDBJ databases">
        <title>Phylogenomic reconstructions and comparative analyses of Kickxellomycotina fungi.</title>
        <authorList>
            <person name="Reynolds N.K."/>
            <person name="Stajich J.E."/>
            <person name="Barry K."/>
            <person name="Grigoriev I.V."/>
            <person name="Crous P."/>
            <person name="Smith M.E."/>
        </authorList>
    </citation>
    <scope>NUCLEOTIDE SEQUENCE</scope>
    <source>
        <strain evidence="1">NBRC 100468</strain>
    </source>
</reference>
<name>A0A9W8DQ93_9FUNG</name>
<organism evidence="1 2">
    <name type="scientific">Mycoemilia scoparia</name>
    <dbReference type="NCBI Taxonomy" id="417184"/>
    <lineage>
        <taxon>Eukaryota</taxon>
        <taxon>Fungi</taxon>
        <taxon>Fungi incertae sedis</taxon>
        <taxon>Zoopagomycota</taxon>
        <taxon>Kickxellomycotina</taxon>
        <taxon>Kickxellomycetes</taxon>
        <taxon>Kickxellales</taxon>
        <taxon>Kickxellaceae</taxon>
        <taxon>Mycoemilia</taxon>
    </lineage>
</organism>
<protein>
    <submittedName>
        <fullName evidence="1">Uncharacterized protein</fullName>
    </submittedName>
</protein>
<gene>
    <name evidence="1" type="ORF">H4219_005062</name>
</gene>
<evidence type="ECO:0000313" key="1">
    <source>
        <dbReference type="EMBL" id="KAJ1913785.1"/>
    </source>
</evidence>
<evidence type="ECO:0000313" key="2">
    <source>
        <dbReference type="Proteomes" id="UP001150538"/>
    </source>
</evidence>
<sequence>MAIRNARSSAKKKIVRFNIAPQYYYFDRRDEPKSLLSSQSVYRQKIKYEAELKKAYSTTCSKTSNAEADLPGSSQILQEKRNVISRCTSLICQDVYDSVVARQRLLGNNMLGDRGRIRFKVYFLHPSFENACEKCAKWQLLRFGIRCYIDKPDNITEQMTQTVDLHYQDFFICYSCNRYTL</sequence>
<dbReference type="Proteomes" id="UP001150538">
    <property type="component" value="Unassembled WGS sequence"/>
</dbReference>
<comment type="caution">
    <text evidence="1">The sequence shown here is derived from an EMBL/GenBank/DDBJ whole genome shotgun (WGS) entry which is preliminary data.</text>
</comment>
<dbReference type="OrthoDB" id="5709610at2759"/>
<dbReference type="EMBL" id="JANBPU010000239">
    <property type="protein sequence ID" value="KAJ1913785.1"/>
    <property type="molecule type" value="Genomic_DNA"/>
</dbReference>
<dbReference type="AlphaFoldDB" id="A0A9W8DQ93"/>
<proteinExistence type="predicted"/>